<dbReference type="Gene3D" id="3.90.550.10">
    <property type="entry name" value="Spore Coat Polysaccharide Biosynthesis Protein SpsA, Chain A"/>
    <property type="match status" value="1"/>
</dbReference>
<sequence>MSTIKVTILFSTYNGAKTLPRMLEALTKTTLPRDQWKIVAVDNNSKDATARVLKSFQAKLPLEVYFESKQGKENALATGFKHLEGQLVILTDDDVIPEPDWVEQFVKLAEEQPDYSMFGGLILPEWEQQPEDWVLKYAHMSILYAVNSELEVGPIPAYLIFGPNSAFRRSIIGEDYVVHANLGPNAVVKQYAMGQDTAFALRLEKNGGRAYHSTKPKVRHIIKKEYVSESWILGRAERYGKGMVILRSELFDRKFKVKGIPVGAFLTWTAMKPAIQIMRYMPRSRLAFKLKWNQSLRKGIIEQFSESNNRSTAGVK</sequence>
<dbReference type="AlphaFoldDB" id="A0A7W8UK51"/>
<feature type="domain" description="Glycosyltransferase 2-like" evidence="1">
    <location>
        <begin position="8"/>
        <end position="172"/>
    </location>
</feature>
<dbReference type="InterPro" id="IPR050834">
    <property type="entry name" value="Glycosyltransf_2"/>
</dbReference>
<dbReference type="SUPFAM" id="SSF53448">
    <property type="entry name" value="Nucleotide-diphospho-sugar transferases"/>
    <property type="match status" value="1"/>
</dbReference>
<gene>
    <name evidence="2" type="ORF">GGI59_000975</name>
</gene>
<name>A0A7W8UK51_9HYPH</name>
<dbReference type="InterPro" id="IPR001173">
    <property type="entry name" value="Glyco_trans_2-like"/>
</dbReference>
<dbReference type="CDD" id="cd00761">
    <property type="entry name" value="Glyco_tranf_GTA_type"/>
    <property type="match status" value="1"/>
</dbReference>
<accession>A0A7W8UK51</accession>
<dbReference type="PANTHER" id="PTHR43685">
    <property type="entry name" value="GLYCOSYLTRANSFERASE"/>
    <property type="match status" value="1"/>
</dbReference>
<dbReference type="InterPro" id="IPR029044">
    <property type="entry name" value="Nucleotide-diphossugar_trans"/>
</dbReference>
<evidence type="ECO:0000259" key="1">
    <source>
        <dbReference type="Pfam" id="PF00535"/>
    </source>
</evidence>
<comment type="caution">
    <text evidence="2">The sequence shown here is derived from an EMBL/GenBank/DDBJ whole genome shotgun (WGS) entry which is preliminary data.</text>
</comment>
<evidence type="ECO:0000313" key="3">
    <source>
        <dbReference type="Proteomes" id="UP000528824"/>
    </source>
</evidence>
<organism evidence="2 3">
    <name type="scientific">Rhizobium lentis</name>
    <dbReference type="NCBI Taxonomy" id="1138194"/>
    <lineage>
        <taxon>Bacteria</taxon>
        <taxon>Pseudomonadati</taxon>
        <taxon>Pseudomonadota</taxon>
        <taxon>Alphaproteobacteria</taxon>
        <taxon>Hyphomicrobiales</taxon>
        <taxon>Rhizobiaceae</taxon>
        <taxon>Rhizobium/Agrobacterium group</taxon>
        <taxon>Rhizobium</taxon>
    </lineage>
</organism>
<reference evidence="2 3" key="1">
    <citation type="submission" date="2020-08" db="EMBL/GenBank/DDBJ databases">
        <title>Genomic Encyclopedia of Type Strains, Phase IV (KMG-V): Genome sequencing to study the core and pangenomes of soil and plant-associated prokaryotes.</title>
        <authorList>
            <person name="Whitman W."/>
        </authorList>
    </citation>
    <scope>NUCLEOTIDE SEQUENCE [LARGE SCALE GENOMIC DNA]</scope>
    <source>
        <strain evidence="2 3">SEMIA 4034</strain>
    </source>
</reference>
<dbReference type="Proteomes" id="UP000528824">
    <property type="component" value="Unassembled WGS sequence"/>
</dbReference>
<dbReference type="Pfam" id="PF00535">
    <property type="entry name" value="Glycos_transf_2"/>
    <property type="match status" value="1"/>
</dbReference>
<evidence type="ECO:0000313" key="2">
    <source>
        <dbReference type="EMBL" id="MBB5559348.1"/>
    </source>
</evidence>
<dbReference type="EMBL" id="JACHBC010000001">
    <property type="protein sequence ID" value="MBB5559348.1"/>
    <property type="molecule type" value="Genomic_DNA"/>
</dbReference>
<dbReference type="PANTHER" id="PTHR43685:SF2">
    <property type="entry name" value="GLYCOSYLTRANSFERASE 2-LIKE DOMAIN-CONTAINING PROTEIN"/>
    <property type="match status" value="1"/>
</dbReference>
<protein>
    <recommendedName>
        <fullName evidence="1">Glycosyltransferase 2-like domain-containing protein</fullName>
    </recommendedName>
</protein>
<dbReference type="RefSeq" id="WP_183912141.1">
    <property type="nucleotide sequence ID" value="NZ_JACHBB010000001.1"/>
</dbReference>
<proteinExistence type="predicted"/>
<keyword evidence="3" id="KW-1185">Reference proteome</keyword>